<evidence type="ECO:0000313" key="10">
    <source>
        <dbReference type="Proteomes" id="UP000052023"/>
    </source>
</evidence>
<dbReference type="OrthoDB" id="5464621at2"/>
<dbReference type="PANTHER" id="PTHR30349:SF41">
    <property type="entry name" value="INTEGRASE_RECOMBINASE PROTEIN MJ0367-RELATED"/>
    <property type="match status" value="1"/>
</dbReference>
<evidence type="ECO:0000256" key="5">
    <source>
        <dbReference type="PROSITE-ProRule" id="PRU01248"/>
    </source>
</evidence>
<dbReference type="GO" id="GO:0006310">
    <property type="term" value="P:DNA recombination"/>
    <property type="evidence" value="ECO:0007669"/>
    <property type="project" value="UniProtKB-KW"/>
</dbReference>
<keyword evidence="3 5" id="KW-0238">DNA-binding</keyword>
<dbReference type="CDD" id="cd00397">
    <property type="entry name" value="DNA_BRE_C"/>
    <property type="match status" value="1"/>
</dbReference>
<dbReference type="InterPro" id="IPR044068">
    <property type="entry name" value="CB"/>
</dbReference>
<evidence type="ECO:0000259" key="8">
    <source>
        <dbReference type="PROSITE" id="PS51900"/>
    </source>
</evidence>
<keyword evidence="4" id="KW-0233">DNA recombination</keyword>
<dbReference type="GO" id="GO:0003677">
    <property type="term" value="F:DNA binding"/>
    <property type="evidence" value="ECO:0007669"/>
    <property type="project" value="UniProtKB-UniRule"/>
</dbReference>
<reference evidence="9 10" key="1">
    <citation type="submission" date="2014-03" db="EMBL/GenBank/DDBJ databases">
        <title>Bradyrhizobium valentinum sp. nov., isolated from effective nodules of Lupinus mariae-josephae, a lupine endemic of basic-lime soils in Eastern Spain.</title>
        <authorList>
            <person name="Duran D."/>
            <person name="Rey L."/>
            <person name="Navarro A."/>
            <person name="Busquets A."/>
            <person name="Imperial J."/>
            <person name="Ruiz-Argueso T."/>
        </authorList>
    </citation>
    <scope>NUCLEOTIDE SEQUENCE [LARGE SCALE GENOMIC DNA]</scope>
    <source>
        <strain evidence="9 10">Ro19</strain>
    </source>
</reference>
<dbReference type="RefSeq" id="WP_057843839.1">
    <property type="nucleotide sequence ID" value="NZ_LLYA01000135.1"/>
</dbReference>
<dbReference type="Proteomes" id="UP000052023">
    <property type="component" value="Unassembled WGS sequence"/>
</dbReference>
<feature type="domain" description="Tyr recombinase" evidence="7">
    <location>
        <begin position="182"/>
        <end position="375"/>
    </location>
</feature>
<gene>
    <name evidence="9" type="ORF">CQ13_23310</name>
</gene>
<feature type="compositionally biased region" description="Polar residues" evidence="6">
    <location>
        <begin position="380"/>
        <end position="400"/>
    </location>
</feature>
<dbReference type="Gene3D" id="1.10.443.10">
    <property type="entry name" value="Intergrase catalytic core"/>
    <property type="match status" value="1"/>
</dbReference>
<dbReference type="AlphaFoldDB" id="A0A0R3N0Z2"/>
<dbReference type="InterPro" id="IPR011010">
    <property type="entry name" value="DNA_brk_join_enz"/>
</dbReference>
<keyword evidence="2" id="KW-0229">DNA integration</keyword>
<dbReference type="EMBL" id="LLYA01000135">
    <property type="protein sequence ID" value="KRR25954.1"/>
    <property type="molecule type" value="Genomic_DNA"/>
</dbReference>
<accession>A0A0R3N0Z2</accession>
<keyword evidence="10" id="KW-1185">Reference proteome</keyword>
<organism evidence="9 10">
    <name type="scientific">Bradyrhizobium retamae</name>
    <dbReference type="NCBI Taxonomy" id="1300035"/>
    <lineage>
        <taxon>Bacteria</taxon>
        <taxon>Pseudomonadati</taxon>
        <taxon>Pseudomonadota</taxon>
        <taxon>Alphaproteobacteria</taxon>
        <taxon>Hyphomicrobiales</taxon>
        <taxon>Nitrobacteraceae</taxon>
        <taxon>Bradyrhizobium</taxon>
    </lineage>
</organism>
<dbReference type="PANTHER" id="PTHR30349">
    <property type="entry name" value="PHAGE INTEGRASE-RELATED"/>
    <property type="match status" value="1"/>
</dbReference>
<dbReference type="PROSITE" id="PS51900">
    <property type="entry name" value="CB"/>
    <property type="match status" value="1"/>
</dbReference>
<dbReference type="Gene3D" id="1.10.150.130">
    <property type="match status" value="1"/>
</dbReference>
<dbReference type="GO" id="GO:0015074">
    <property type="term" value="P:DNA integration"/>
    <property type="evidence" value="ECO:0007669"/>
    <property type="project" value="UniProtKB-KW"/>
</dbReference>
<sequence length="400" mass="45237">MSKRKAPKGCFWRDGVLYGRIQTGGRDIKWSLRTDDPAIARSRRKAERDRQIAAQRYGDHRRTFSEALDGWGKHIAEQISPKTFDRYLTSLDVLARHLDGLYIDELDKALVGSIVENRRDVPAVPKGRKHPVTASIATIKRDLTALSSVCDWMVDEGWRDDNPVMAWLKPGGRRKSRLKERRDPIVLPDLRHVQMVIERAPALFADLIRAALKTGARLDELVKADRAHLDRERKQLTVIGKRNKLRVIDLVDDGEDFGFECLSALPASIETKALFWHRAEAGKRARLGQRKAERYRQASSNFGRIVEAVAGQAQKQDQDFRPFAFHHLRHLHAVNWLKSGRSIYVLQGRLGHTSIKTTEMYLTYLTPEEVQIVTLGQGASGSKSGNRPSVSGSAKSQKGQ</sequence>
<name>A0A0R3N0Z2_9BRAD</name>
<evidence type="ECO:0000259" key="7">
    <source>
        <dbReference type="PROSITE" id="PS51898"/>
    </source>
</evidence>
<dbReference type="InterPro" id="IPR050090">
    <property type="entry name" value="Tyrosine_recombinase_XerCD"/>
</dbReference>
<dbReference type="PROSITE" id="PS51898">
    <property type="entry name" value="TYR_RECOMBINASE"/>
    <property type="match status" value="1"/>
</dbReference>
<evidence type="ECO:0000256" key="6">
    <source>
        <dbReference type="SAM" id="MobiDB-lite"/>
    </source>
</evidence>
<evidence type="ECO:0000256" key="1">
    <source>
        <dbReference type="ARBA" id="ARBA00008857"/>
    </source>
</evidence>
<evidence type="ECO:0000256" key="2">
    <source>
        <dbReference type="ARBA" id="ARBA00022908"/>
    </source>
</evidence>
<evidence type="ECO:0000256" key="3">
    <source>
        <dbReference type="ARBA" id="ARBA00023125"/>
    </source>
</evidence>
<protein>
    <submittedName>
        <fullName evidence="9">Integrase</fullName>
    </submittedName>
</protein>
<dbReference type="InterPro" id="IPR010998">
    <property type="entry name" value="Integrase_recombinase_N"/>
</dbReference>
<dbReference type="SUPFAM" id="SSF56349">
    <property type="entry name" value="DNA breaking-rejoining enzymes"/>
    <property type="match status" value="1"/>
</dbReference>
<dbReference type="Pfam" id="PF00589">
    <property type="entry name" value="Phage_integrase"/>
    <property type="match status" value="1"/>
</dbReference>
<evidence type="ECO:0000256" key="4">
    <source>
        <dbReference type="ARBA" id="ARBA00023172"/>
    </source>
</evidence>
<comment type="similarity">
    <text evidence="1">Belongs to the 'phage' integrase family.</text>
</comment>
<feature type="region of interest" description="Disordered" evidence="6">
    <location>
        <begin position="377"/>
        <end position="400"/>
    </location>
</feature>
<evidence type="ECO:0000313" key="9">
    <source>
        <dbReference type="EMBL" id="KRR25954.1"/>
    </source>
</evidence>
<feature type="domain" description="Core-binding (CB)" evidence="8">
    <location>
        <begin position="62"/>
        <end position="154"/>
    </location>
</feature>
<comment type="caution">
    <text evidence="9">The sequence shown here is derived from an EMBL/GenBank/DDBJ whole genome shotgun (WGS) entry which is preliminary data.</text>
</comment>
<dbReference type="InterPro" id="IPR002104">
    <property type="entry name" value="Integrase_catalytic"/>
</dbReference>
<proteinExistence type="inferred from homology"/>
<dbReference type="InterPro" id="IPR013762">
    <property type="entry name" value="Integrase-like_cat_sf"/>
</dbReference>